<feature type="compositionally biased region" description="Low complexity" evidence="1">
    <location>
        <begin position="54"/>
        <end position="69"/>
    </location>
</feature>
<accession>D9WA15</accession>
<reference evidence="3 4" key="1">
    <citation type="submission" date="2009-02" db="EMBL/GenBank/DDBJ databases">
        <title>Annotation of Streptomyces hygroscopicus strain ATCC 53653.</title>
        <authorList>
            <consortium name="The Broad Institute Genome Sequencing Platform"/>
            <consortium name="Broad Institute Microbial Sequencing Center"/>
            <person name="Fischbach M."/>
            <person name="Godfrey P."/>
            <person name="Ward D."/>
            <person name="Young S."/>
            <person name="Zeng Q."/>
            <person name="Koehrsen M."/>
            <person name="Alvarado L."/>
            <person name="Berlin A.M."/>
            <person name="Bochicchio J."/>
            <person name="Borenstein D."/>
            <person name="Chapman S.B."/>
            <person name="Chen Z."/>
            <person name="Engels R."/>
            <person name="Freedman E."/>
            <person name="Gellesch M."/>
            <person name="Goldberg J."/>
            <person name="Griggs A."/>
            <person name="Gujja S."/>
            <person name="Heilman E.R."/>
            <person name="Heiman D.I."/>
            <person name="Hepburn T.A."/>
            <person name="Howarth C."/>
            <person name="Jen D."/>
            <person name="Larson L."/>
            <person name="Lewis B."/>
            <person name="Mehta T."/>
            <person name="Park D."/>
            <person name="Pearson M."/>
            <person name="Richards J."/>
            <person name="Roberts A."/>
            <person name="Saif S."/>
            <person name="Shea T.D."/>
            <person name="Shenoy N."/>
            <person name="Sisk P."/>
            <person name="Stolte C."/>
            <person name="Sykes S.N."/>
            <person name="Thomson T."/>
            <person name="Walk T."/>
            <person name="White J."/>
            <person name="Yandava C."/>
            <person name="Straight P."/>
            <person name="Clardy J."/>
            <person name="Hung D."/>
            <person name="Kolter R."/>
            <person name="Mekalanos J."/>
            <person name="Walker S."/>
            <person name="Walsh C.T."/>
            <person name="Wieland-Brown L.C."/>
            <person name="Haas B."/>
            <person name="Nusbaum C."/>
            <person name="Birren B."/>
        </authorList>
    </citation>
    <scope>NUCLEOTIDE SEQUENCE [LARGE SCALE GENOMIC DNA]</scope>
    <source>
        <strain evidence="3 4">ATCC 53653</strain>
    </source>
</reference>
<organism evidence="3 4">
    <name type="scientific">Streptomyces himastatinicus ATCC 53653</name>
    <dbReference type="NCBI Taxonomy" id="457427"/>
    <lineage>
        <taxon>Bacteria</taxon>
        <taxon>Bacillati</taxon>
        <taxon>Actinomycetota</taxon>
        <taxon>Actinomycetes</taxon>
        <taxon>Kitasatosporales</taxon>
        <taxon>Streptomycetaceae</taxon>
        <taxon>Streptomyces</taxon>
        <taxon>Streptomyces violaceusniger group</taxon>
    </lineage>
</organism>
<evidence type="ECO:0000313" key="4">
    <source>
        <dbReference type="Proteomes" id="UP000003963"/>
    </source>
</evidence>
<sequence>MRDSHPSIQGDPMSHITLTSRGKVVVATMAAVAAMGVTACQGSEPKPEGKAPVSAASQASQDGQDAQGRQDGDATGSAGGEEIGSKAGSAGSGRCESSSMGLRVGRADIGAGNIRYSLVFTNKGRSACTLNGFPGASLLARDGQTIGKPAEREGAKGKPVTVPAGGSAHAVLHTINDGLSDKPCWKSASLVQAYPPGSKEAMTARVSSGLRVCGDEFTVTAVEPGAGA</sequence>
<dbReference type="AlphaFoldDB" id="D9WA15"/>
<feature type="domain" description="DUF4232" evidence="2">
    <location>
        <begin position="95"/>
        <end position="222"/>
    </location>
</feature>
<dbReference type="Proteomes" id="UP000003963">
    <property type="component" value="Unassembled WGS sequence"/>
</dbReference>
<evidence type="ECO:0000256" key="1">
    <source>
        <dbReference type="SAM" id="MobiDB-lite"/>
    </source>
</evidence>
<dbReference type="InterPro" id="IPR025326">
    <property type="entry name" value="DUF4232"/>
</dbReference>
<dbReference type="Pfam" id="PF14016">
    <property type="entry name" value="DUF4232"/>
    <property type="match status" value="1"/>
</dbReference>
<gene>
    <name evidence="3" type="ORF">SSOG_04525</name>
</gene>
<protein>
    <submittedName>
        <fullName evidence="3">Putative secreted protein</fullName>
    </submittedName>
</protein>
<keyword evidence="4" id="KW-1185">Reference proteome</keyword>
<evidence type="ECO:0000259" key="2">
    <source>
        <dbReference type="Pfam" id="PF14016"/>
    </source>
</evidence>
<proteinExistence type="predicted"/>
<dbReference type="HOGENOM" id="CLU_079632_1_0_11"/>
<evidence type="ECO:0000313" key="3">
    <source>
        <dbReference type="EMBL" id="EFL24811.1"/>
    </source>
</evidence>
<dbReference type="EMBL" id="GG657754">
    <property type="protein sequence ID" value="EFL24811.1"/>
    <property type="molecule type" value="Genomic_DNA"/>
</dbReference>
<name>D9WA15_9ACTN</name>
<feature type="region of interest" description="Disordered" evidence="1">
    <location>
        <begin position="40"/>
        <end position="99"/>
    </location>
</feature>
<dbReference type="STRING" id="457427.SSOG_04525"/>